<reference evidence="2 3" key="1">
    <citation type="submission" date="2018-07" db="EMBL/GenBank/DDBJ databases">
        <title>A high quality draft genome assembly of the barn swallow (H. rustica rustica).</title>
        <authorList>
            <person name="Formenti G."/>
            <person name="Chiara M."/>
            <person name="Poveda L."/>
            <person name="Francoijs K.-J."/>
            <person name="Bonisoli-Alquati A."/>
            <person name="Canova L."/>
            <person name="Gianfranceschi L."/>
            <person name="Horner D.S."/>
            <person name="Saino N."/>
        </authorList>
    </citation>
    <scope>NUCLEOTIDE SEQUENCE [LARGE SCALE GENOMIC DNA]</scope>
    <source>
        <strain evidence="2">Chelidonia</strain>
        <tissue evidence="2">Blood</tissue>
    </source>
</reference>
<sequence length="89" mass="9692">MVKPMVKQVVPLQPMKDHATVDIHTAAYGGPPATAGGHALNDDDDDHRVPQWSRLLVGTAACGEESTQCRFSGRTCDPMKDPHWSKVLL</sequence>
<protein>
    <submittedName>
        <fullName evidence="2">Uncharacterized protein</fullName>
    </submittedName>
</protein>
<name>A0A3M0JXI2_HIRRU</name>
<accession>A0A3M0JXI2</accession>
<proteinExistence type="predicted"/>
<evidence type="ECO:0000256" key="1">
    <source>
        <dbReference type="SAM" id="MobiDB-lite"/>
    </source>
</evidence>
<comment type="caution">
    <text evidence="2">The sequence shown here is derived from an EMBL/GenBank/DDBJ whole genome shotgun (WGS) entry which is preliminary data.</text>
</comment>
<dbReference type="AlphaFoldDB" id="A0A3M0JXI2"/>
<feature type="region of interest" description="Disordered" evidence="1">
    <location>
        <begin position="26"/>
        <end position="46"/>
    </location>
</feature>
<gene>
    <name evidence="2" type="ORF">DUI87_18045</name>
</gene>
<evidence type="ECO:0000313" key="3">
    <source>
        <dbReference type="Proteomes" id="UP000269221"/>
    </source>
</evidence>
<dbReference type="EMBL" id="QRBI01000123">
    <property type="protein sequence ID" value="RMC04871.1"/>
    <property type="molecule type" value="Genomic_DNA"/>
</dbReference>
<evidence type="ECO:0000313" key="2">
    <source>
        <dbReference type="EMBL" id="RMC04871.1"/>
    </source>
</evidence>
<organism evidence="2 3">
    <name type="scientific">Hirundo rustica rustica</name>
    <dbReference type="NCBI Taxonomy" id="333673"/>
    <lineage>
        <taxon>Eukaryota</taxon>
        <taxon>Metazoa</taxon>
        <taxon>Chordata</taxon>
        <taxon>Craniata</taxon>
        <taxon>Vertebrata</taxon>
        <taxon>Euteleostomi</taxon>
        <taxon>Archelosauria</taxon>
        <taxon>Archosauria</taxon>
        <taxon>Dinosauria</taxon>
        <taxon>Saurischia</taxon>
        <taxon>Theropoda</taxon>
        <taxon>Coelurosauria</taxon>
        <taxon>Aves</taxon>
        <taxon>Neognathae</taxon>
        <taxon>Neoaves</taxon>
        <taxon>Telluraves</taxon>
        <taxon>Australaves</taxon>
        <taxon>Passeriformes</taxon>
        <taxon>Sylvioidea</taxon>
        <taxon>Hirundinidae</taxon>
        <taxon>Hirundo</taxon>
    </lineage>
</organism>
<keyword evidence="3" id="KW-1185">Reference proteome</keyword>
<feature type="compositionally biased region" description="Low complexity" evidence="1">
    <location>
        <begin position="26"/>
        <end position="39"/>
    </location>
</feature>
<dbReference type="Proteomes" id="UP000269221">
    <property type="component" value="Unassembled WGS sequence"/>
</dbReference>